<dbReference type="InterPro" id="IPR002347">
    <property type="entry name" value="SDR_fam"/>
</dbReference>
<dbReference type="CDD" id="cd05325">
    <property type="entry name" value="carb_red_sniffer_like_SDR_c"/>
    <property type="match status" value="3"/>
</dbReference>
<dbReference type="PRINTS" id="PR00081">
    <property type="entry name" value="GDHRDH"/>
</dbReference>
<protein>
    <submittedName>
        <fullName evidence="1">C-factor-like</fullName>
    </submittedName>
</protein>
<dbReference type="GO" id="GO:0016491">
    <property type="term" value="F:oxidoreductase activity"/>
    <property type="evidence" value="ECO:0007669"/>
    <property type="project" value="TreeGrafter"/>
</dbReference>
<dbReference type="GO" id="GO:0005737">
    <property type="term" value="C:cytoplasm"/>
    <property type="evidence" value="ECO:0007669"/>
    <property type="project" value="TreeGrafter"/>
</dbReference>
<comment type="caution">
    <text evidence="1">The sequence shown here is derived from an EMBL/GenBank/DDBJ whole genome shotgun (WGS) entry which is preliminary data.</text>
</comment>
<reference evidence="1 2" key="1">
    <citation type="journal article" date="2024" name="Proc. Natl. Acad. Sci. U.S.A.">
        <title>The genetic regulatory architecture and epigenomic basis for age-related changes in rattlesnake venom.</title>
        <authorList>
            <person name="Hogan M.P."/>
            <person name="Holding M.L."/>
            <person name="Nystrom G.S."/>
            <person name="Colston T.J."/>
            <person name="Bartlett D.A."/>
            <person name="Mason A.J."/>
            <person name="Ellsworth S.A."/>
            <person name="Rautsaw R.M."/>
            <person name="Lawrence K.C."/>
            <person name="Strickland J.L."/>
            <person name="He B."/>
            <person name="Fraser P."/>
            <person name="Margres M.J."/>
            <person name="Gilbert D.M."/>
            <person name="Gibbs H.L."/>
            <person name="Parkinson C.L."/>
            <person name="Rokyta D.R."/>
        </authorList>
    </citation>
    <scope>NUCLEOTIDE SEQUENCE [LARGE SCALE GENOMIC DNA]</scope>
    <source>
        <strain evidence="1">DRR0105</strain>
    </source>
</reference>
<dbReference type="PRINTS" id="PR00080">
    <property type="entry name" value="SDRFAMILY"/>
</dbReference>
<sequence length="1043" mass="114569">MAKPVDFFVFSVLVTGSNRGIGLGLVKRFLELPSPPKWVFATTRDMEAEKSKELRELACKYPNLVVLQLDVTKLESIQAALKEVQKYVGEGGLTILYNNAGIWVFNDLQTENAKDMMRVYSVDTIGPLQMSQAFLPLLKKAARRSPCQGLSSSKAAVINMSSTAGSIELVAFWDQYQFIGYRCAKAALNMLTKCQSLEYPADGIMSVAIHPGSVDTKDNPDPEISVEESTQGIMTVLSKLCEEDNGTFLDCVLVTGSNRGIGLGLVKRFLELPCPPKWVFATTLDLEGEDDKELRELACKYPNLVVLQLGIGLGLVKRFLELPCPPKWVFATTLDLEGEDNKEVKELACKHPNLVVLQLDVTKLESIQAALKEVEKCVGEGGLTLLVNNAGIRLFNDLETENAKDMMRVYSTNTIGPLQMSQAFLPLLKKAARRNPQEGLSCSKAAIINTSSAGGSMEVMLLWPKLKIIGYRCSKTALNMLTRCQSLEYPRHGILSVCIHPGWVKTVYKDADLTVEESTQGIVTVLSMLSEKDNGTFVDWLGRQRLKADTAAPGEMAKSVDFSVFSVLVTGSNRGIGLGLVKRFLELPCPPKWVFATTRDMEAGKSKEVKELACKHPNLVVLQLDVTKLESIQAALKEVEKCVGEGGLTLLVNNAGIRLFNDLETENAKNMMTIYSTNTIGPLQMSQAFLPLLKKAAQRNPQEGLSCSKAAIINISSAGGSMEVMLLWYKWKGIGYRCSKTALNMLTRCQSLEYSCHGILSVCIHPGWVKTTYKEADLTVEESTQGIMTVLSMLSEKDNGTFVDWLGRQSTTGTLWIGGSSTSLVIQLSHPNVINTVMDECGSYLVALEKMMTYSVLVTGSDRGIGLSLVKRFLDLPCPPKWVFATTLDLEGEDNKELKELACQCQNLVVLQLDVTNLESIQAVVKEMQKCVGESGLTLLINNAGLKVGNNLERENAKDMMTVYSVNTIGPLQMSQACLPLLKLAARRSPCQGLSSSKAAVINISSALGSIELMERWDIVKKVAYRCSKVLLSQVMKKLRREN</sequence>
<dbReference type="Pfam" id="PF00106">
    <property type="entry name" value="adh_short"/>
    <property type="match status" value="4"/>
</dbReference>
<dbReference type="EMBL" id="JAOTOJ010000015">
    <property type="protein sequence ID" value="KAK9392778.1"/>
    <property type="molecule type" value="Genomic_DNA"/>
</dbReference>
<gene>
    <name evidence="1" type="ORF">NXF25_016867</name>
</gene>
<accession>A0AAW1ASN5</accession>
<dbReference type="Gene3D" id="3.40.50.720">
    <property type="entry name" value="NAD(P)-binding Rossmann-like Domain"/>
    <property type="match status" value="5"/>
</dbReference>
<keyword evidence="2" id="KW-1185">Reference proteome</keyword>
<dbReference type="Proteomes" id="UP001474421">
    <property type="component" value="Unassembled WGS sequence"/>
</dbReference>
<dbReference type="AlphaFoldDB" id="A0AAW1ASN5"/>
<dbReference type="PANTHER" id="PTHR43544:SF33">
    <property type="entry name" value="C-FACTOR"/>
    <property type="match status" value="1"/>
</dbReference>
<proteinExistence type="predicted"/>
<name>A0AAW1ASN5_CROAD</name>
<organism evidence="1 2">
    <name type="scientific">Crotalus adamanteus</name>
    <name type="common">Eastern diamondback rattlesnake</name>
    <dbReference type="NCBI Taxonomy" id="8729"/>
    <lineage>
        <taxon>Eukaryota</taxon>
        <taxon>Metazoa</taxon>
        <taxon>Chordata</taxon>
        <taxon>Craniata</taxon>
        <taxon>Vertebrata</taxon>
        <taxon>Euteleostomi</taxon>
        <taxon>Lepidosauria</taxon>
        <taxon>Squamata</taxon>
        <taxon>Bifurcata</taxon>
        <taxon>Unidentata</taxon>
        <taxon>Episquamata</taxon>
        <taxon>Toxicofera</taxon>
        <taxon>Serpentes</taxon>
        <taxon>Colubroidea</taxon>
        <taxon>Viperidae</taxon>
        <taxon>Crotalinae</taxon>
        <taxon>Crotalus</taxon>
    </lineage>
</organism>
<dbReference type="InterPro" id="IPR051468">
    <property type="entry name" value="Fungal_SecMetab_SDRs"/>
</dbReference>
<dbReference type="InterPro" id="IPR036291">
    <property type="entry name" value="NAD(P)-bd_dom_sf"/>
</dbReference>
<evidence type="ECO:0000313" key="1">
    <source>
        <dbReference type="EMBL" id="KAK9392778.1"/>
    </source>
</evidence>
<evidence type="ECO:0000313" key="2">
    <source>
        <dbReference type="Proteomes" id="UP001474421"/>
    </source>
</evidence>
<dbReference type="SUPFAM" id="SSF51735">
    <property type="entry name" value="NAD(P)-binding Rossmann-fold domains"/>
    <property type="match status" value="5"/>
</dbReference>
<dbReference type="PANTHER" id="PTHR43544">
    <property type="entry name" value="SHORT-CHAIN DEHYDROGENASE/REDUCTASE"/>
    <property type="match status" value="1"/>
</dbReference>